<protein>
    <recommendedName>
        <fullName evidence="4">LexA-binding, inner membrane-associated hydrolase</fullName>
    </recommendedName>
</protein>
<dbReference type="OrthoDB" id="328023at2157"/>
<feature type="transmembrane region" description="Helical" evidence="1">
    <location>
        <begin position="6"/>
        <end position="22"/>
    </location>
</feature>
<dbReference type="Proteomes" id="UP000199062">
    <property type="component" value="Unassembled WGS sequence"/>
</dbReference>
<feature type="transmembrane region" description="Helical" evidence="1">
    <location>
        <begin position="103"/>
        <end position="123"/>
    </location>
</feature>
<keyword evidence="1" id="KW-0472">Membrane</keyword>
<feature type="transmembrane region" description="Helical" evidence="1">
    <location>
        <begin position="60"/>
        <end position="82"/>
    </location>
</feature>
<dbReference type="EMBL" id="FOZK01000001">
    <property type="protein sequence ID" value="SFR85393.1"/>
    <property type="molecule type" value="Genomic_DNA"/>
</dbReference>
<evidence type="ECO:0000313" key="3">
    <source>
        <dbReference type="Proteomes" id="UP000199062"/>
    </source>
</evidence>
<keyword evidence="1" id="KW-0812">Transmembrane</keyword>
<organism evidence="2 3">
    <name type="scientific">Halomicrobium zhouii</name>
    <dbReference type="NCBI Taxonomy" id="767519"/>
    <lineage>
        <taxon>Archaea</taxon>
        <taxon>Methanobacteriati</taxon>
        <taxon>Methanobacteriota</taxon>
        <taxon>Stenosarchaea group</taxon>
        <taxon>Halobacteria</taxon>
        <taxon>Halobacteriales</taxon>
        <taxon>Haloarculaceae</taxon>
        <taxon>Halomicrobium</taxon>
    </lineage>
</organism>
<name>A0A1I6K2D5_9EURY</name>
<evidence type="ECO:0000313" key="2">
    <source>
        <dbReference type="EMBL" id="SFR85393.1"/>
    </source>
</evidence>
<keyword evidence="1" id="KW-1133">Transmembrane helix</keyword>
<dbReference type="Pfam" id="PF04307">
    <property type="entry name" value="YdjM"/>
    <property type="match status" value="1"/>
</dbReference>
<accession>A0A1I6K2D5</accession>
<gene>
    <name evidence="2" type="ORF">SAMN05216559_0081</name>
</gene>
<sequence length="188" mass="20832">MVDVVGHLGMALLWLAPVWYYVEHRRTAALVVAVGFWFGMLPDVDLVLSEWAAGIHHHGLLHTVLVVTVLAAALGPLVGMLFRRIGDRTGWVSVRAQEKALQIGFLTVWVPSLAHIFADMLSAPDVSTRIEPLWPLVKGPVVMMDVLWYQSWWATWGLLVLGVSVNVLAWNWTDGREESSDEVADATG</sequence>
<dbReference type="InterPro" id="IPR007404">
    <property type="entry name" value="YdjM-like"/>
</dbReference>
<dbReference type="STRING" id="767519.SAMN05216559_0081"/>
<dbReference type="AlphaFoldDB" id="A0A1I6K2D5"/>
<feature type="transmembrane region" description="Helical" evidence="1">
    <location>
        <begin position="29"/>
        <end position="48"/>
    </location>
</feature>
<proteinExistence type="predicted"/>
<feature type="transmembrane region" description="Helical" evidence="1">
    <location>
        <begin position="153"/>
        <end position="172"/>
    </location>
</feature>
<evidence type="ECO:0000256" key="1">
    <source>
        <dbReference type="SAM" id="Phobius"/>
    </source>
</evidence>
<dbReference type="RefSeq" id="WP_089812815.1">
    <property type="nucleotide sequence ID" value="NZ_FOZK01000001.1"/>
</dbReference>
<reference evidence="2 3" key="1">
    <citation type="submission" date="2016-10" db="EMBL/GenBank/DDBJ databases">
        <authorList>
            <person name="de Groot N.N."/>
        </authorList>
    </citation>
    <scope>NUCLEOTIDE SEQUENCE [LARGE SCALE GENOMIC DNA]</scope>
    <source>
        <strain evidence="2 3">CGMCC 1.10457</strain>
    </source>
</reference>
<keyword evidence="3" id="KW-1185">Reference proteome</keyword>
<evidence type="ECO:0008006" key="4">
    <source>
        <dbReference type="Google" id="ProtNLM"/>
    </source>
</evidence>